<feature type="coiled-coil region" evidence="1">
    <location>
        <begin position="38"/>
        <end position="68"/>
    </location>
</feature>
<evidence type="ECO:0000256" key="1">
    <source>
        <dbReference type="SAM" id="Coils"/>
    </source>
</evidence>
<name>A0A5P8E3U6_9BACT</name>
<evidence type="ECO:0000256" key="2">
    <source>
        <dbReference type="SAM" id="SignalP"/>
    </source>
</evidence>
<keyword evidence="2" id="KW-0732">Signal</keyword>
<dbReference type="OrthoDB" id="9766750at2"/>
<feature type="signal peptide" evidence="2">
    <location>
        <begin position="1"/>
        <end position="18"/>
    </location>
</feature>
<accession>A0A5P8E3U6</accession>
<dbReference type="EMBL" id="CP033459">
    <property type="protein sequence ID" value="QFQ11631.1"/>
    <property type="molecule type" value="Genomic_DNA"/>
</dbReference>
<keyword evidence="1" id="KW-0175">Coiled coil</keyword>
<dbReference type="InterPro" id="IPR010994">
    <property type="entry name" value="RuvA_2-like"/>
</dbReference>
<dbReference type="Proteomes" id="UP000249375">
    <property type="component" value="Chromosome"/>
</dbReference>
<sequence length="686" mass="80025">MKKSFLILFFIIPFSVSAQLSNRDSISWGEFMDYFLLNMADEDNVDKLQQIENELEELRANKIDLNSATRYDLLRIPFLDGAKADSIILYRDKKHQFYTLGELMFVNGLTYLDRHFLRFFLYCGEPERKKVSFTQKLYSGKFEIETRADIPFYEREGYKHHSEAELAANSNKEYKGDPLYNVTRFRYKWRNEIEYGLTLEKDAGETFGTHHNYPYDYYALYFHYKSPVKGNEVIVGDYNVSIGQGLLFRGTSFNTRLMSLNGFNRNVPNLTAHKSTAEVDFFRGAAGKVNFGKFNLLAFVSYRSLDASYLRDTIRTIQTTGLHRTKGEIDKENRVDNFTTGARIGYEHKQLMIGATTYYSHYNKYVSPKPTYYNANFFRGKDATGISVDYSWTSDKLILRGETAADKDFHLAITNALTFNPSELWKIFVQQRSISPKFQSLYGDVMQEYSRTMNEHGAMLAVQTSAINYYDFTAYADFFYLPKPVSLNYHSTSGMEAYMGMRYHKSDKWSFSLNYKFRTKERGVPDHLYIKQTVQTHRMNARLDFNGKAFSFHPIFSLNYRKVEKDNDALGWMFSTRCGFKPSKRIDIGTFASLFFSDNYQVALYAYEPRLYKAAYMPSFYYDGFRMAVVANMHFVRNLQIGMKLGTTHYFNKSSISSGAQKIDGSWQTDFSIQLRWTFNAVKRNR</sequence>
<dbReference type="KEGG" id="alq:C7Y71_000495"/>
<protein>
    <submittedName>
        <fullName evidence="3">Helix-hairpin-helix domain-containing protein</fullName>
    </submittedName>
</protein>
<keyword evidence="4" id="KW-1185">Reference proteome</keyword>
<dbReference type="SUPFAM" id="SSF47781">
    <property type="entry name" value="RuvA domain 2-like"/>
    <property type="match status" value="1"/>
</dbReference>
<organism evidence="3 4">
    <name type="scientific">Pseudoprevotella muciniphila</name>
    <dbReference type="NCBI Taxonomy" id="2133944"/>
    <lineage>
        <taxon>Bacteria</taxon>
        <taxon>Pseudomonadati</taxon>
        <taxon>Bacteroidota</taxon>
        <taxon>Bacteroidia</taxon>
        <taxon>Bacteroidales</taxon>
        <taxon>Prevotellaceae</taxon>
        <taxon>Pseudoprevotella</taxon>
    </lineage>
</organism>
<dbReference type="AlphaFoldDB" id="A0A5P8E3U6"/>
<gene>
    <name evidence="3" type="ORF">C7Y71_000495</name>
</gene>
<proteinExistence type="predicted"/>
<dbReference type="Pfam" id="PF12836">
    <property type="entry name" value="HHH_3"/>
    <property type="match status" value="1"/>
</dbReference>
<evidence type="ECO:0000313" key="3">
    <source>
        <dbReference type="EMBL" id="QFQ11631.1"/>
    </source>
</evidence>
<evidence type="ECO:0000313" key="4">
    <source>
        <dbReference type="Proteomes" id="UP000249375"/>
    </source>
</evidence>
<feature type="chain" id="PRO_5024301261" evidence="2">
    <location>
        <begin position="19"/>
        <end position="686"/>
    </location>
</feature>
<reference evidence="3 4" key="1">
    <citation type="submission" date="2018-11" db="EMBL/GenBank/DDBJ databases">
        <authorList>
            <person name="Na S.W."/>
            <person name="Baik M."/>
        </authorList>
    </citation>
    <scope>NUCLEOTIDE SEQUENCE [LARGE SCALE GENOMIC DNA]</scope>
    <source>
        <strain evidence="3 4">E39</strain>
    </source>
</reference>
<dbReference type="Gene3D" id="1.10.150.280">
    <property type="entry name" value="AF1531-like domain"/>
    <property type="match status" value="1"/>
</dbReference>
<dbReference type="RefSeq" id="WP_111898693.1">
    <property type="nucleotide sequence ID" value="NZ_CP033459.1"/>
</dbReference>